<feature type="compositionally biased region" description="Basic and acidic residues" evidence="1">
    <location>
        <begin position="95"/>
        <end position="118"/>
    </location>
</feature>
<feature type="chain" id="PRO_5046851682" evidence="2">
    <location>
        <begin position="19"/>
        <end position="118"/>
    </location>
</feature>
<organism evidence="3 4">
    <name type="scientific">Lentinula boryana</name>
    <dbReference type="NCBI Taxonomy" id="40481"/>
    <lineage>
        <taxon>Eukaryota</taxon>
        <taxon>Fungi</taxon>
        <taxon>Dikarya</taxon>
        <taxon>Basidiomycota</taxon>
        <taxon>Agaricomycotina</taxon>
        <taxon>Agaricomycetes</taxon>
        <taxon>Agaricomycetidae</taxon>
        <taxon>Agaricales</taxon>
        <taxon>Marasmiineae</taxon>
        <taxon>Omphalotaceae</taxon>
        <taxon>Lentinula</taxon>
    </lineage>
</organism>
<evidence type="ECO:0000313" key="3">
    <source>
        <dbReference type="EMBL" id="KAJ3997883.1"/>
    </source>
</evidence>
<accession>A0ABQ8QH98</accession>
<keyword evidence="2" id="KW-0732">Signal</keyword>
<name>A0ABQ8QH98_9AGAR</name>
<sequence>MPRETLALLKLLVAYVDSAVPGLRLARIESSYLFVDKKSLKFLQNTTCIYNLNMGKILGTEEGVEALAEFIEKSGAIRETAQVATETEEPSSEGGKNKEDGEEDNGRIAEEASDMKTN</sequence>
<dbReference type="EMBL" id="MU790571">
    <property type="protein sequence ID" value="KAJ3997883.1"/>
    <property type="molecule type" value="Genomic_DNA"/>
</dbReference>
<evidence type="ECO:0000256" key="1">
    <source>
        <dbReference type="SAM" id="MobiDB-lite"/>
    </source>
</evidence>
<gene>
    <name evidence="3" type="ORF">F5050DRAFT_1710936</name>
</gene>
<feature type="region of interest" description="Disordered" evidence="1">
    <location>
        <begin position="81"/>
        <end position="118"/>
    </location>
</feature>
<protein>
    <submittedName>
        <fullName evidence="3">Uncharacterized protein</fullName>
    </submittedName>
</protein>
<proteinExistence type="predicted"/>
<evidence type="ECO:0000256" key="2">
    <source>
        <dbReference type="SAM" id="SignalP"/>
    </source>
</evidence>
<keyword evidence="4" id="KW-1185">Reference proteome</keyword>
<feature type="signal peptide" evidence="2">
    <location>
        <begin position="1"/>
        <end position="18"/>
    </location>
</feature>
<evidence type="ECO:0000313" key="4">
    <source>
        <dbReference type="Proteomes" id="UP001163828"/>
    </source>
</evidence>
<dbReference type="Proteomes" id="UP001163828">
    <property type="component" value="Unassembled WGS sequence"/>
</dbReference>
<reference evidence="3" key="1">
    <citation type="submission" date="2022-08" db="EMBL/GenBank/DDBJ databases">
        <authorList>
            <consortium name="DOE Joint Genome Institute"/>
            <person name="Min B."/>
            <person name="Riley R."/>
            <person name="Sierra-Patev S."/>
            <person name="Naranjo-Ortiz M."/>
            <person name="Looney B."/>
            <person name="Konkel Z."/>
            <person name="Slot J.C."/>
            <person name="Sakamoto Y."/>
            <person name="Steenwyk J.L."/>
            <person name="Rokas A."/>
            <person name="Carro J."/>
            <person name="Camarero S."/>
            <person name="Ferreira P."/>
            <person name="Molpeceres G."/>
            <person name="Ruiz-Duenas F.J."/>
            <person name="Serrano A."/>
            <person name="Henrissat B."/>
            <person name="Drula E."/>
            <person name="Hughes K.W."/>
            <person name="Mata J.L."/>
            <person name="Ishikawa N.K."/>
            <person name="Vargas-Isla R."/>
            <person name="Ushijima S."/>
            <person name="Smith C.A."/>
            <person name="Ahrendt S."/>
            <person name="Andreopoulos W."/>
            <person name="He G."/>
            <person name="Labutti K."/>
            <person name="Lipzen A."/>
            <person name="Ng V."/>
            <person name="Sandor L."/>
            <person name="Barry K."/>
            <person name="Martinez A.T."/>
            <person name="Xiao Y."/>
            <person name="Gibbons J.G."/>
            <person name="Terashima K."/>
            <person name="Hibbett D.S."/>
            <person name="Grigoriev I.V."/>
        </authorList>
    </citation>
    <scope>NUCLEOTIDE SEQUENCE</scope>
    <source>
        <strain evidence="3">TFB10827</strain>
    </source>
</reference>
<comment type="caution">
    <text evidence="3">The sequence shown here is derived from an EMBL/GenBank/DDBJ whole genome shotgun (WGS) entry which is preliminary data.</text>
</comment>